<dbReference type="PROSITE" id="PS51318">
    <property type="entry name" value="TAT"/>
    <property type="match status" value="1"/>
</dbReference>
<name>A0A1H1AGJ5_9EURY</name>
<dbReference type="Gene3D" id="2.160.20.10">
    <property type="entry name" value="Single-stranded right-handed beta-helix, Pectin lyase-like"/>
    <property type="match status" value="1"/>
</dbReference>
<evidence type="ECO:0000313" key="2">
    <source>
        <dbReference type="EMBL" id="SDQ38730.1"/>
    </source>
</evidence>
<feature type="compositionally biased region" description="Basic and acidic residues" evidence="1">
    <location>
        <begin position="558"/>
        <end position="569"/>
    </location>
</feature>
<proteinExistence type="predicted"/>
<evidence type="ECO:0000256" key="1">
    <source>
        <dbReference type="SAM" id="MobiDB-lite"/>
    </source>
</evidence>
<organism evidence="2 3">
    <name type="scientific">Halopelagius longus</name>
    <dbReference type="NCBI Taxonomy" id="1236180"/>
    <lineage>
        <taxon>Archaea</taxon>
        <taxon>Methanobacteriati</taxon>
        <taxon>Methanobacteriota</taxon>
        <taxon>Stenosarchaea group</taxon>
        <taxon>Halobacteria</taxon>
        <taxon>Halobacteriales</taxon>
        <taxon>Haloferacaceae</taxon>
    </lineage>
</organism>
<dbReference type="AlphaFoldDB" id="A0A1H1AGJ5"/>
<dbReference type="InterPro" id="IPR011050">
    <property type="entry name" value="Pectin_lyase_fold/virulence"/>
</dbReference>
<protein>
    <submittedName>
        <fullName evidence="2">Tat (Twin-arginine translocation) pathway signal sequence</fullName>
    </submittedName>
</protein>
<sequence>MPENTDCVEKESGGNRGKTSEGTESGVSRRDALKMSATAAAVGLTGISAMTGSAAATERQGISFDRVVNAVDDLGLDPDGDEPIDSAIEETIEEGDYLIEFPPGTYYWEDTVDESDVNNWGIRGLGDDPTDVRFVSEDGAGKFLLKTNGGEGILVENVAIDYGFDREGSLGLMLKADDGLRVQDLHFVGFKPTQGEGAVENLSPQALDSDGQAIVDGLVCTGPTDIAPHGHLDGDVNTSCVWLGERHVGELLVRNSHIENAGTNAIYARESAGDVKIEDSLFVNNNQTALRIGGSGSYVKGCRFVVDTDNATEENDGEFINPHAVTWETGERGETGGYIEDCDFVYESAPAKTAAAVWIDGSAGEMAIRDSRFRMDADGVAAIRADDPRDPRLGDTASKPWGVTLENVSITGSSSGSHPAVFVNNRDGSAIRDCCLQLTGNRDGIYLRNSDDSVVENTNVNVEGEATTFAGSDVSTEDISHSDSCPVPDDSFSIDDETETETPTDDETETETPTDDESESETPTDDESEAETPTDDESESETETEASTETETETEPETPTKTETETDDE</sequence>
<dbReference type="InterPro" id="IPR019546">
    <property type="entry name" value="TAT_signal_bac_arc"/>
</dbReference>
<gene>
    <name evidence="2" type="ORF">SAMN05216278_1324</name>
</gene>
<feature type="compositionally biased region" description="Acidic residues" evidence="1">
    <location>
        <begin position="492"/>
        <end position="556"/>
    </location>
</feature>
<dbReference type="SUPFAM" id="SSF51126">
    <property type="entry name" value="Pectin lyase-like"/>
    <property type="match status" value="1"/>
</dbReference>
<dbReference type="InterPro" id="IPR006311">
    <property type="entry name" value="TAT_signal"/>
</dbReference>
<reference evidence="3" key="1">
    <citation type="submission" date="2016-10" db="EMBL/GenBank/DDBJ databases">
        <authorList>
            <person name="Varghese N."/>
            <person name="Submissions S."/>
        </authorList>
    </citation>
    <scope>NUCLEOTIDE SEQUENCE [LARGE SCALE GENOMIC DNA]</scope>
    <source>
        <strain evidence="3">CGMCC 1.12397</strain>
    </source>
</reference>
<feature type="region of interest" description="Disordered" evidence="1">
    <location>
        <begin position="466"/>
        <end position="569"/>
    </location>
</feature>
<dbReference type="EMBL" id="FNKQ01000002">
    <property type="protein sequence ID" value="SDQ38730.1"/>
    <property type="molecule type" value="Genomic_DNA"/>
</dbReference>
<dbReference type="SMART" id="SM00710">
    <property type="entry name" value="PbH1"/>
    <property type="match status" value="5"/>
</dbReference>
<feature type="region of interest" description="Disordered" evidence="1">
    <location>
        <begin position="1"/>
        <end position="29"/>
    </location>
</feature>
<feature type="compositionally biased region" description="Basic and acidic residues" evidence="1">
    <location>
        <begin position="7"/>
        <end position="29"/>
    </location>
</feature>
<dbReference type="InterPro" id="IPR006626">
    <property type="entry name" value="PbH1"/>
</dbReference>
<dbReference type="InterPro" id="IPR012334">
    <property type="entry name" value="Pectin_lyas_fold"/>
</dbReference>
<dbReference type="NCBIfam" id="TIGR01409">
    <property type="entry name" value="TAT_signal_seq"/>
    <property type="match status" value="1"/>
</dbReference>
<accession>A0A1H1AGJ5</accession>
<dbReference type="RefSeq" id="WP_175454397.1">
    <property type="nucleotide sequence ID" value="NZ_FNKQ01000002.1"/>
</dbReference>
<evidence type="ECO:0000313" key="3">
    <source>
        <dbReference type="Proteomes" id="UP000199289"/>
    </source>
</evidence>
<dbReference type="Proteomes" id="UP000199289">
    <property type="component" value="Unassembled WGS sequence"/>
</dbReference>